<dbReference type="RefSeq" id="WP_308427141.1">
    <property type="nucleotide sequence ID" value="NZ_BMYU01000008.1"/>
</dbReference>
<dbReference type="SUPFAM" id="SSF54523">
    <property type="entry name" value="Pili subunits"/>
    <property type="match status" value="1"/>
</dbReference>
<protein>
    <recommendedName>
        <fullName evidence="2">Type II secretion system protein H</fullName>
    </recommendedName>
    <alternativeName>
        <fullName evidence="10">General secretion pathway protein H</fullName>
    </alternativeName>
</protein>
<evidence type="ECO:0000256" key="2">
    <source>
        <dbReference type="ARBA" id="ARBA00021549"/>
    </source>
</evidence>
<gene>
    <name evidence="13" type="primary">gspH</name>
    <name evidence="13" type="ORF">GCM10010946_30440</name>
</gene>
<evidence type="ECO:0000256" key="3">
    <source>
        <dbReference type="ARBA" id="ARBA00022475"/>
    </source>
</evidence>
<sequence>MMRNAKQRGFTLLELMVVMVIAGLILGMISVTAVPGKKQHLEREAKRISSLLELARDEAILRNLPVAIELDQFAYRFLIRSEQRWIPLKDDLLRERQYDISPLTLTLEPAPVQPGQFRIVFGREPVDKPFVLTLQSDAEKVSIRADGIGHFYVDQ</sequence>
<evidence type="ECO:0000256" key="5">
    <source>
        <dbReference type="ARBA" id="ARBA00022519"/>
    </source>
</evidence>
<evidence type="ECO:0000256" key="11">
    <source>
        <dbReference type="SAM" id="Phobius"/>
    </source>
</evidence>
<dbReference type="Pfam" id="PF12019">
    <property type="entry name" value="GspH"/>
    <property type="match status" value="1"/>
</dbReference>
<dbReference type="Proteomes" id="UP000653343">
    <property type="component" value="Unassembled WGS sequence"/>
</dbReference>
<dbReference type="Pfam" id="PF07963">
    <property type="entry name" value="N_methyl"/>
    <property type="match status" value="1"/>
</dbReference>
<dbReference type="Gene3D" id="3.55.40.10">
    <property type="entry name" value="minor pseudopilin epsh domain"/>
    <property type="match status" value="1"/>
</dbReference>
<dbReference type="NCBIfam" id="TIGR02532">
    <property type="entry name" value="IV_pilin_GFxxxE"/>
    <property type="match status" value="1"/>
</dbReference>
<reference evidence="14" key="1">
    <citation type="journal article" date="2019" name="Int. J. Syst. Evol. Microbiol.">
        <title>The Global Catalogue of Microorganisms (GCM) 10K type strain sequencing project: providing services to taxonomists for standard genome sequencing and annotation.</title>
        <authorList>
            <consortium name="The Broad Institute Genomics Platform"/>
            <consortium name="The Broad Institute Genome Sequencing Center for Infectious Disease"/>
            <person name="Wu L."/>
            <person name="Ma J."/>
        </authorList>
    </citation>
    <scope>NUCLEOTIDE SEQUENCE [LARGE SCALE GENOMIC DNA]</scope>
    <source>
        <strain evidence="14">KCTC 23917</strain>
    </source>
</reference>
<keyword evidence="5" id="KW-0997">Cell inner membrane</keyword>
<organism evidence="13 14">
    <name type="scientific">Undibacterium squillarum</name>
    <dbReference type="NCBI Taxonomy" id="1131567"/>
    <lineage>
        <taxon>Bacteria</taxon>
        <taxon>Pseudomonadati</taxon>
        <taxon>Pseudomonadota</taxon>
        <taxon>Betaproteobacteria</taxon>
        <taxon>Burkholderiales</taxon>
        <taxon>Oxalobacteraceae</taxon>
        <taxon>Undibacterium</taxon>
    </lineage>
</organism>
<dbReference type="InterPro" id="IPR012902">
    <property type="entry name" value="N_methyl_site"/>
</dbReference>
<evidence type="ECO:0000313" key="14">
    <source>
        <dbReference type="Proteomes" id="UP000653343"/>
    </source>
</evidence>
<dbReference type="EMBL" id="BMYU01000008">
    <property type="protein sequence ID" value="GGX49636.1"/>
    <property type="molecule type" value="Genomic_DNA"/>
</dbReference>
<dbReference type="NCBIfam" id="TIGR01708">
    <property type="entry name" value="typeII_sec_gspH"/>
    <property type="match status" value="1"/>
</dbReference>
<evidence type="ECO:0000256" key="7">
    <source>
        <dbReference type="ARBA" id="ARBA00022989"/>
    </source>
</evidence>
<keyword evidence="3" id="KW-1003">Cell membrane</keyword>
<evidence type="ECO:0000256" key="6">
    <source>
        <dbReference type="ARBA" id="ARBA00022692"/>
    </source>
</evidence>
<evidence type="ECO:0000256" key="9">
    <source>
        <dbReference type="ARBA" id="ARBA00025772"/>
    </source>
</evidence>
<name>A0ABQ2Y0T6_9BURK</name>
<evidence type="ECO:0000259" key="12">
    <source>
        <dbReference type="Pfam" id="PF12019"/>
    </source>
</evidence>
<evidence type="ECO:0000256" key="1">
    <source>
        <dbReference type="ARBA" id="ARBA00004377"/>
    </source>
</evidence>
<keyword evidence="7 11" id="KW-1133">Transmembrane helix</keyword>
<comment type="similarity">
    <text evidence="9">Belongs to the GSP H family.</text>
</comment>
<keyword evidence="6 11" id="KW-0812">Transmembrane</keyword>
<dbReference type="PROSITE" id="PS00409">
    <property type="entry name" value="PROKAR_NTER_METHYL"/>
    <property type="match status" value="1"/>
</dbReference>
<evidence type="ECO:0000256" key="10">
    <source>
        <dbReference type="ARBA" id="ARBA00030775"/>
    </source>
</evidence>
<keyword evidence="8 11" id="KW-0472">Membrane</keyword>
<evidence type="ECO:0000256" key="8">
    <source>
        <dbReference type="ARBA" id="ARBA00023136"/>
    </source>
</evidence>
<keyword evidence="14" id="KW-1185">Reference proteome</keyword>
<comment type="caution">
    <text evidence="13">The sequence shown here is derived from an EMBL/GenBank/DDBJ whole genome shotgun (WGS) entry which is preliminary data.</text>
</comment>
<comment type="subcellular location">
    <subcellularLocation>
        <location evidence="1">Cell inner membrane</location>
        <topology evidence="1">Single-pass membrane protein</topology>
    </subcellularLocation>
</comment>
<accession>A0ABQ2Y0T6</accession>
<dbReference type="InterPro" id="IPR049875">
    <property type="entry name" value="TypeII_GspH"/>
</dbReference>
<evidence type="ECO:0000313" key="13">
    <source>
        <dbReference type="EMBL" id="GGX49636.1"/>
    </source>
</evidence>
<feature type="transmembrane region" description="Helical" evidence="11">
    <location>
        <begin position="12"/>
        <end position="34"/>
    </location>
</feature>
<proteinExistence type="inferred from homology"/>
<dbReference type="InterPro" id="IPR045584">
    <property type="entry name" value="Pilin-like"/>
</dbReference>
<feature type="domain" description="General secretion pathway GspH" evidence="12">
    <location>
        <begin position="44"/>
        <end position="144"/>
    </location>
</feature>
<evidence type="ECO:0000256" key="4">
    <source>
        <dbReference type="ARBA" id="ARBA00022481"/>
    </source>
</evidence>
<keyword evidence="4" id="KW-0488">Methylation</keyword>
<dbReference type="InterPro" id="IPR022346">
    <property type="entry name" value="T2SS_GspH"/>
</dbReference>